<keyword evidence="3" id="KW-1185">Reference proteome</keyword>
<dbReference type="InterPro" id="IPR002734">
    <property type="entry name" value="RibDG_C"/>
</dbReference>
<dbReference type="AlphaFoldDB" id="A0A1M5EFF1"/>
<dbReference type="GO" id="GO:0008703">
    <property type="term" value="F:5-amino-6-(5-phosphoribosylamino)uracil reductase activity"/>
    <property type="evidence" value="ECO:0007669"/>
    <property type="project" value="InterPro"/>
</dbReference>
<organism evidence="2 3">
    <name type="scientific">Arenibacter palladensis</name>
    <dbReference type="NCBI Taxonomy" id="237373"/>
    <lineage>
        <taxon>Bacteria</taxon>
        <taxon>Pseudomonadati</taxon>
        <taxon>Bacteroidota</taxon>
        <taxon>Flavobacteriia</taxon>
        <taxon>Flavobacteriales</taxon>
        <taxon>Flavobacteriaceae</taxon>
        <taxon>Arenibacter</taxon>
    </lineage>
</organism>
<gene>
    <name evidence="2" type="ORF">SAMN03080594_107112</name>
</gene>
<name>A0A1M5EFF1_9FLAO</name>
<evidence type="ECO:0000313" key="3">
    <source>
        <dbReference type="Proteomes" id="UP000184406"/>
    </source>
</evidence>
<dbReference type="SUPFAM" id="SSF53597">
    <property type="entry name" value="Dihydrofolate reductase-like"/>
    <property type="match status" value="1"/>
</dbReference>
<dbReference type="EMBL" id="FQUX01000007">
    <property type="protein sequence ID" value="SHF77958.1"/>
    <property type="molecule type" value="Genomic_DNA"/>
</dbReference>
<dbReference type="OrthoDB" id="195113at2"/>
<proteinExistence type="predicted"/>
<dbReference type="RefSeq" id="WP_072863935.1">
    <property type="nucleotide sequence ID" value="NZ_FQUX01000007.1"/>
</dbReference>
<dbReference type="Pfam" id="PF01872">
    <property type="entry name" value="RibD_C"/>
    <property type="match status" value="1"/>
</dbReference>
<protein>
    <submittedName>
        <fullName evidence="2">Dihydrofolate reductase</fullName>
    </submittedName>
</protein>
<dbReference type="Gene3D" id="3.40.430.10">
    <property type="entry name" value="Dihydrofolate Reductase, subunit A"/>
    <property type="match status" value="1"/>
</dbReference>
<dbReference type="PANTHER" id="PTHR38011:SF11">
    <property type="entry name" value="2,5-DIAMINO-6-RIBOSYLAMINO-4(3H)-PYRIMIDINONE 5'-PHOSPHATE REDUCTASE"/>
    <property type="match status" value="1"/>
</dbReference>
<dbReference type="InterPro" id="IPR050765">
    <property type="entry name" value="Riboflavin_Biosynth_HTPR"/>
</dbReference>
<dbReference type="InterPro" id="IPR024072">
    <property type="entry name" value="DHFR-like_dom_sf"/>
</dbReference>
<accession>A0A1M5EFF1</accession>
<sequence length="180" mass="20345">MEKRNLVFIATSLDGYIADRNGGLDWLTSTPNPEQSDMGYNEFMTQVDALVMGRKTFETVCGFEGDWPYAKPVFIVSRTLGTVAEEYRDKAELVKGSLTEILKQIHDKGYHKLYIDGGVTIQNFLKEDLIDEITITTIPIVLGGGSPLFSVLPKDLEFTLVTSKVFLNQLVQNRYTRKRK</sequence>
<evidence type="ECO:0000259" key="1">
    <source>
        <dbReference type="Pfam" id="PF01872"/>
    </source>
</evidence>
<feature type="domain" description="Bacterial bifunctional deaminase-reductase C-terminal" evidence="1">
    <location>
        <begin position="7"/>
        <end position="170"/>
    </location>
</feature>
<reference evidence="3" key="1">
    <citation type="submission" date="2016-11" db="EMBL/GenBank/DDBJ databases">
        <authorList>
            <person name="Varghese N."/>
            <person name="Submissions S."/>
        </authorList>
    </citation>
    <scope>NUCLEOTIDE SEQUENCE [LARGE SCALE GENOMIC DNA]</scope>
    <source>
        <strain evidence="3">DSM 17539</strain>
    </source>
</reference>
<dbReference type="PANTHER" id="PTHR38011">
    <property type="entry name" value="DIHYDROFOLATE REDUCTASE FAMILY PROTEIN (AFU_ORTHOLOGUE AFUA_8G06820)"/>
    <property type="match status" value="1"/>
</dbReference>
<evidence type="ECO:0000313" key="2">
    <source>
        <dbReference type="EMBL" id="SHF77958.1"/>
    </source>
</evidence>
<dbReference type="Proteomes" id="UP000184406">
    <property type="component" value="Unassembled WGS sequence"/>
</dbReference>
<dbReference type="GO" id="GO:0009231">
    <property type="term" value="P:riboflavin biosynthetic process"/>
    <property type="evidence" value="ECO:0007669"/>
    <property type="project" value="InterPro"/>
</dbReference>